<evidence type="ECO:0000313" key="3">
    <source>
        <dbReference type="Proteomes" id="UP000324800"/>
    </source>
</evidence>
<evidence type="ECO:0000313" key="2">
    <source>
        <dbReference type="EMBL" id="KAA6403534.1"/>
    </source>
</evidence>
<comment type="caution">
    <text evidence="2">The sequence shown here is derived from an EMBL/GenBank/DDBJ whole genome shotgun (WGS) entry which is preliminary data.</text>
</comment>
<dbReference type="EMBL" id="SNRW01000089">
    <property type="protein sequence ID" value="KAA6403534.1"/>
    <property type="molecule type" value="Genomic_DNA"/>
</dbReference>
<feature type="region of interest" description="Disordered" evidence="1">
    <location>
        <begin position="218"/>
        <end position="244"/>
    </location>
</feature>
<feature type="compositionally biased region" description="Basic and acidic residues" evidence="1">
    <location>
        <begin position="219"/>
        <end position="231"/>
    </location>
</feature>
<feature type="region of interest" description="Disordered" evidence="1">
    <location>
        <begin position="153"/>
        <end position="181"/>
    </location>
</feature>
<evidence type="ECO:0000256" key="1">
    <source>
        <dbReference type="SAM" id="MobiDB-lite"/>
    </source>
</evidence>
<organism evidence="2 3">
    <name type="scientific">Streblomastix strix</name>
    <dbReference type="NCBI Taxonomy" id="222440"/>
    <lineage>
        <taxon>Eukaryota</taxon>
        <taxon>Metamonada</taxon>
        <taxon>Preaxostyla</taxon>
        <taxon>Oxymonadida</taxon>
        <taxon>Streblomastigidae</taxon>
        <taxon>Streblomastix</taxon>
    </lineage>
</organism>
<feature type="compositionally biased region" description="Polar residues" evidence="1">
    <location>
        <begin position="45"/>
        <end position="60"/>
    </location>
</feature>
<feature type="compositionally biased region" description="Polar residues" evidence="1">
    <location>
        <begin position="296"/>
        <end position="305"/>
    </location>
</feature>
<gene>
    <name evidence="2" type="ORF">EZS28_000943</name>
</gene>
<feature type="region of interest" description="Disordered" evidence="1">
    <location>
        <begin position="338"/>
        <end position="380"/>
    </location>
</feature>
<feature type="compositionally biased region" description="Basic residues" evidence="1">
    <location>
        <begin position="310"/>
        <end position="322"/>
    </location>
</feature>
<sequence>MSGEKQVDGSDETLSPDHHLSNINILPSVFASKSPEVTAQPKIIPNSSSKRAITSPVSAKSISDSSSFTVSTYTSESSIVSSEKSFSSGNSESVKSVSLGSSSKGNESQGSNSQAGASHATASQAATSLGSELQQFLSGATYQQQGFNLLDELRRLEKSKNEQQPKKVRSPKQPPKDPTDANWCVEIQVESAETQNSAVWSGERSLTAWPKLDVGPKLAKKDAEDKVEGEHSVGIGSKDGNIGENQEPITVLKELQQQRPQIKIIDDHQQVLQENKIIKPEKKQNKTNEIRLPHSHASSRVSHGNISHHSNTHHKSHHHKRHNQDIQIKIQDIPINDTSKQETQQEDDQSTNKQEVVPPVEQENQDWKRNSEEREQEDISDISAEEKIVLQQEALMNKLLIDIEQAKLAEVMGMMSNVEISSENAGQGGRNQIATKEGEIQESNKSPLFDDVLINYFKDWVTNHKKLTQMRMMQLKFIRQRRGEIKLSQEKREQIYEFRRQMEANSELEMLRNVKKGVLNLSDRSKVSTLKSDSGPDSDNE</sequence>
<reference evidence="2 3" key="1">
    <citation type="submission" date="2019-03" db="EMBL/GenBank/DDBJ databases">
        <title>Single cell metagenomics reveals metabolic interactions within the superorganism composed of flagellate Streblomastix strix and complex community of Bacteroidetes bacteria on its surface.</title>
        <authorList>
            <person name="Treitli S.C."/>
            <person name="Kolisko M."/>
            <person name="Husnik F."/>
            <person name="Keeling P."/>
            <person name="Hampl V."/>
        </authorList>
    </citation>
    <scope>NUCLEOTIDE SEQUENCE [LARGE SCALE GENOMIC DNA]</scope>
    <source>
        <strain evidence="2">ST1C</strain>
    </source>
</reference>
<dbReference type="AlphaFoldDB" id="A0A5J4X8P2"/>
<feature type="region of interest" description="Disordered" evidence="1">
    <location>
        <begin position="38"/>
        <end position="129"/>
    </location>
</feature>
<feature type="compositionally biased region" description="Basic and acidic residues" evidence="1">
    <location>
        <begin position="153"/>
        <end position="165"/>
    </location>
</feature>
<protein>
    <submittedName>
        <fullName evidence="2">Uncharacterized protein</fullName>
    </submittedName>
</protein>
<dbReference type="Proteomes" id="UP000324800">
    <property type="component" value="Unassembled WGS sequence"/>
</dbReference>
<accession>A0A5J4X8P2</accession>
<name>A0A5J4X8P2_9EUKA</name>
<proteinExistence type="predicted"/>
<feature type="compositionally biased region" description="Low complexity" evidence="1">
    <location>
        <begin position="61"/>
        <end position="128"/>
    </location>
</feature>
<feature type="compositionally biased region" description="Basic and acidic residues" evidence="1">
    <location>
        <begin position="276"/>
        <end position="292"/>
    </location>
</feature>
<feature type="region of interest" description="Disordered" evidence="1">
    <location>
        <begin position="275"/>
        <end position="324"/>
    </location>
</feature>
<feature type="region of interest" description="Disordered" evidence="1">
    <location>
        <begin position="1"/>
        <end position="20"/>
    </location>
</feature>